<evidence type="ECO:0000256" key="1">
    <source>
        <dbReference type="ARBA" id="ARBA00006479"/>
    </source>
</evidence>
<dbReference type="InterPro" id="IPR043129">
    <property type="entry name" value="ATPase_NBD"/>
</dbReference>
<comment type="caution">
    <text evidence="2">The sequence shown here is derived from an EMBL/GenBank/DDBJ whole genome shotgun (WGS) entry which is preliminary data.</text>
</comment>
<dbReference type="InterPro" id="IPR049874">
    <property type="entry name" value="ROK_cs"/>
</dbReference>
<dbReference type="PANTHER" id="PTHR18964:SF169">
    <property type="entry name" value="N-ACETYLMANNOSAMINE KINASE"/>
    <property type="match status" value="1"/>
</dbReference>
<dbReference type="Gene3D" id="3.30.420.40">
    <property type="match status" value="2"/>
</dbReference>
<accession>A0AB38A821</accession>
<dbReference type="SUPFAM" id="SSF53067">
    <property type="entry name" value="Actin-like ATPase domain"/>
    <property type="match status" value="1"/>
</dbReference>
<organism evidence="2 3">
    <name type="scientific">Atopobium minutum</name>
    <dbReference type="NCBI Taxonomy" id="1381"/>
    <lineage>
        <taxon>Bacteria</taxon>
        <taxon>Bacillati</taxon>
        <taxon>Actinomycetota</taxon>
        <taxon>Coriobacteriia</taxon>
        <taxon>Coriobacteriales</taxon>
        <taxon>Atopobiaceae</taxon>
        <taxon>Atopobium</taxon>
    </lineage>
</organism>
<dbReference type="AlphaFoldDB" id="A0AB38A821"/>
<protein>
    <submittedName>
        <fullName evidence="2">Glucokinase</fullName>
    </submittedName>
</protein>
<dbReference type="Pfam" id="PF00480">
    <property type="entry name" value="ROK"/>
    <property type="match status" value="1"/>
</dbReference>
<dbReference type="Proteomes" id="UP000183687">
    <property type="component" value="Unassembled WGS sequence"/>
</dbReference>
<dbReference type="RefSeq" id="WP_002563892.1">
    <property type="nucleotide sequence ID" value="NZ_CALJSN010000003.1"/>
</dbReference>
<evidence type="ECO:0000313" key="2">
    <source>
        <dbReference type="EMBL" id="SEC02288.1"/>
    </source>
</evidence>
<proteinExistence type="inferred from homology"/>
<dbReference type="EMBL" id="FNSH01000001">
    <property type="protein sequence ID" value="SEC02288.1"/>
    <property type="molecule type" value="Genomic_DNA"/>
</dbReference>
<dbReference type="PANTHER" id="PTHR18964">
    <property type="entry name" value="ROK (REPRESSOR, ORF, KINASE) FAMILY"/>
    <property type="match status" value="1"/>
</dbReference>
<dbReference type="InterPro" id="IPR000600">
    <property type="entry name" value="ROK"/>
</dbReference>
<dbReference type="PROSITE" id="PS01125">
    <property type="entry name" value="ROK"/>
    <property type="match status" value="1"/>
</dbReference>
<evidence type="ECO:0000313" key="3">
    <source>
        <dbReference type="Proteomes" id="UP000183687"/>
    </source>
</evidence>
<gene>
    <name evidence="2" type="ORF">SAMN04489746_1445</name>
</gene>
<sequence length="321" mass="32454">MAEKSAVVAVDIGGTKIASGIVLFGEGVPQVVHTNKVPTNAAAGGSQVLSTVIQQVERVQKAAQEHGIVLSGIGISSAGVINPLTGEVTFANDIMPGWIGTQLARDVQTQCGLPTKALNDVHAHALGETRHGAGKGSSSCLVVAVGTGIGGAFICDNHILRGAHDVAGNIGHVLCIQAADKPCACGRGSHLETIAAGPGIINAYIEFGGSATLEDGTPINGALIDKRAQAGDTAAQRAEAQSGYALGMVLGSMCNMLDPQSIVLSGSVAQCTNYWHDALAEGFASQAMDPVVQTPILAGELGGDAPLIGAAENFLSFGYVL</sequence>
<name>A0AB38A821_9ACTN</name>
<comment type="similarity">
    <text evidence="1">Belongs to the ROK (NagC/XylR) family.</text>
</comment>
<reference evidence="2 3" key="1">
    <citation type="submission" date="2016-10" db="EMBL/GenBank/DDBJ databases">
        <authorList>
            <person name="Varghese N."/>
            <person name="Submissions S."/>
        </authorList>
    </citation>
    <scope>NUCLEOTIDE SEQUENCE [LARGE SCALE GENOMIC DNA]</scope>
    <source>
        <strain evidence="2 3">DSM 20586</strain>
    </source>
</reference>